<keyword evidence="3 5" id="KW-0808">Transferase</keyword>
<dbReference type="PANTHER" id="PTHR44942:SF4">
    <property type="entry name" value="METHYLTRANSFERASE TYPE 11 DOMAIN-CONTAINING PROTEIN"/>
    <property type="match status" value="1"/>
</dbReference>
<dbReference type="InterPro" id="IPR051052">
    <property type="entry name" value="Diverse_substrate_MTase"/>
</dbReference>
<comment type="similarity">
    <text evidence="1">Belongs to the methyltransferase superfamily.</text>
</comment>
<feature type="domain" description="Methyltransferase type 11" evidence="4">
    <location>
        <begin position="42"/>
        <end position="133"/>
    </location>
</feature>
<evidence type="ECO:0000256" key="1">
    <source>
        <dbReference type="ARBA" id="ARBA00008361"/>
    </source>
</evidence>
<dbReference type="Pfam" id="PF08241">
    <property type="entry name" value="Methyltransf_11"/>
    <property type="match status" value="1"/>
</dbReference>
<accession>A0A0B0ELT7</accession>
<dbReference type="GO" id="GO:0008757">
    <property type="term" value="F:S-adenosylmethionine-dependent methyltransferase activity"/>
    <property type="evidence" value="ECO:0007669"/>
    <property type="project" value="InterPro"/>
</dbReference>
<keyword evidence="2 5" id="KW-0489">Methyltransferase</keyword>
<evidence type="ECO:0000256" key="2">
    <source>
        <dbReference type="ARBA" id="ARBA00022603"/>
    </source>
</evidence>
<dbReference type="eggNOG" id="COG2226">
    <property type="taxonomic scope" value="Bacteria"/>
</dbReference>
<protein>
    <submittedName>
        <fullName evidence="5">Putative methyltransferase</fullName>
    </submittedName>
</protein>
<comment type="caution">
    <text evidence="5">The sequence shown here is derived from an EMBL/GenBank/DDBJ whole genome shotgun (WGS) entry which is preliminary data.</text>
</comment>
<evidence type="ECO:0000313" key="5">
    <source>
        <dbReference type="EMBL" id="KHE94012.1"/>
    </source>
</evidence>
<dbReference type="CDD" id="cd02440">
    <property type="entry name" value="AdoMet_MTases"/>
    <property type="match status" value="1"/>
</dbReference>
<sequence length="258" mass="29298">MTKDYISVTEVSGEQVSEEQIERLCHRYYWAGTWCADKDVVEAACGTGQGLGYIKGLSNSLEAGDISKPILDIAKQHYKDKIPLNIFSAQDMPFADSSKDVILLFEAIYYLQNVNQFLNECKRILRPGGKVLIVTANKNLYDFNPSPNSNEYYGVMELNKLFSHKGFSCEFFGYFPVDKISLRQRLLRPIKKIVVSLGLIPKTMAGKKLLKRLVFGRLQQMPAEITEEMYPYLPPDSIGSQYPDQKHKVIYCAATLNK</sequence>
<proteinExistence type="inferred from homology"/>
<organism evidence="5 6">
    <name type="scientific">Candidatus Scalindua brodae</name>
    <dbReference type="NCBI Taxonomy" id="237368"/>
    <lineage>
        <taxon>Bacteria</taxon>
        <taxon>Pseudomonadati</taxon>
        <taxon>Planctomycetota</taxon>
        <taxon>Candidatus Brocadiia</taxon>
        <taxon>Candidatus Brocadiales</taxon>
        <taxon>Candidatus Scalinduaceae</taxon>
        <taxon>Candidatus Scalindua</taxon>
    </lineage>
</organism>
<evidence type="ECO:0000256" key="3">
    <source>
        <dbReference type="ARBA" id="ARBA00022679"/>
    </source>
</evidence>
<reference evidence="5 6" key="1">
    <citation type="submission" date="2014-10" db="EMBL/GenBank/DDBJ databases">
        <title>Draft genome of anammox bacterium scalindua brodae, obtained using differential coverage binning of sequence data from two enrichment reactors.</title>
        <authorList>
            <person name="Speth D.R."/>
            <person name="Russ L."/>
            <person name="Kartal B."/>
            <person name="Op den Camp H.J."/>
            <person name="Dutilh B.E."/>
            <person name="Jetten M.S."/>
        </authorList>
    </citation>
    <scope>NUCLEOTIDE SEQUENCE [LARGE SCALE GENOMIC DNA]</scope>
    <source>
        <strain evidence="5">RU1</strain>
    </source>
</reference>
<gene>
    <name evidence="5" type="ORF">SCABRO_00211</name>
</gene>
<evidence type="ECO:0000259" key="4">
    <source>
        <dbReference type="Pfam" id="PF08241"/>
    </source>
</evidence>
<dbReference type="Proteomes" id="UP000030652">
    <property type="component" value="Unassembled WGS sequence"/>
</dbReference>
<dbReference type="InterPro" id="IPR013216">
    <property type="entry name" value="Methyltransf_11"/>
</dbReference>
<dbReference type="AlphaFoldDB" id="A0A0B0ELT7"/>
<dbReference type="Gene3D" id="3.40.50.150">
    <property type="entry name" value="Vaccinia Virus protein VP39"/>
    <property type="match status" value="1"/>
</dbReference>
<dbReference type="PANTHER" id="PTHR44942">
    <property type="entry name" value="METHYLTRANSF_11 DOMAIN-CONTAINING PROTEIN"/>
    <property type="match status" value="1"/>
</dbReference>
<dbReference type="EMBL" id="JRYO01000021">
    <property type="protein sequence ID" value="KHE94012.1"/>
    <property type="molecule type" value="Genomic_DNA"/>
</dbReference>
<name>A0A0B0ELT7_9BACT</name>
<evidence type="ECO:0000313" key="6">
    <source>
        <dbReference type="Proteomes" id="UP000030652"/>
    </source>
</evidence>
<dbReference type="GO" id="GO:0032259">
    <property type="term" value="P:methylation"/>
    <property type="evidence" value="ECO:0007669"/>
    <property type="project" value="UniProtKB-KW"/>
</dbReference>
<dbReference type="SUPFAM" id="SSF53335">
    <property type="entry name" value="S-adenosyl-L-methionine-dependent methyltransferases"/>
    <property type="match status" value="1"/>
</dbReference>
<dbReference type="InterPro" id="IPR029063">
    <property type="entry name" value="SAM-dependent_MTases_sf"/>
</dbReference>